<evidence type="ECO:0000256" key="4">
    <source>
        <dbReference type="ARBA" id="ARBA00022833"/>
    </source>
</evidence>
<dbReference type="InterPro" id="IPR013154">
    <property type="entry name" value="ADH-like_N"/>
</dbReference>
<keyword evidence="4 6" id="KW-0862">Zinc</keyword>
<dbReference type="Gene3D" id="3.90.180.10">
    <property type="entry name" value="Medium-chain alcohol dehydrogenases, catalytic domain"/>
    <property type="match status" value="1"/>
</dbReference>
<dbReference type="InterPro" id="IPR011032">
    <property type="entry name" value="GroES-like_sf"/>
</dbReference>
<sequence length="385" mass="41489">MSYLLFIELYFICRILLLERSLIMSASIAQVLYGPKDMRLEKVDIPDPGKDQVQISVYFNGICGSDIHEYLDGMDLATVEHPITHEKAPLISGHEFAGKVKKTGALVKGLKVGDHVTVEPIIACGYCAACRSGNYNLCENSIGEDNAAGFLGFSANGGLSQLCNVSYIYAHKLPDDLPLSLGALCEPTAVAAQAIFNSKIHAGDDVLISGAGPIGLLTAILAKISGAHDVMISDVSTSRLQIAEKLGIGIQTIDLSKKESTQEEVKKLTDRQGADIAFECSGNGSALDADIDALKFNGKLVQIALFSRPPLFDVRKLLKKGGSLLTSYGYANMFDKVIKIIDDNRSTFEKIITKTIPLEEVVSSGINLLISDKKQAKILVKIPQD</sequence>
<feature type="domain" description="Enoyl reductase (ER)" evidence="7">
    <location>
        <begin position="34"/>
        <end position="380"/>
    </location>
</feature>
<comment type="cofactor">
    <cofactor evidence="1 6">
        <name>Zn(2+)</name>
        <dbReference type="ChEBI" id="CHEBI:29105"/>
    </cofactor>
</comment>
<dbReference type="InterPro" id="IPR036291">
    <property type="entry name" value="NAD(P)-bd_dom_sf"/>
</dbReference>
<keyword evidence="3 6" id="KW-0479">Metal-binding</keyword>
<organism evidence="8 9">
    <name type="scientific">Oenococcus oeni ATCC BAA-1163</name>
    <dbReference type="NCBI Taxonomy" id="379360"/>
    <lineage>
        <taxon>Bacteria</taxon>
        <taxon>Bacillati</taxon>
        <taxon>Bacillota</taxon>
        <taxon>Bacilli</taxon>
        <taxon>Lactobacillales</taxon>
        <taxon>Lactobacillaceae</taxon>
        <taxon>Oenococcus</taxon>
    </lineage>
</organism>
<dbReference type="PANTHER" id="PTHR43161">
    <property type="entry name" value="SORBITOL DEHYDROGENASE"/>
    <property type="match status" value="1"/>
</dbReference>
<evidence type="ECO:0000256" key="1">
    <source>
        <dbReference type="ARBA" id="ARBA00001947"/>
    </source>
</evidence>
<reference evidence="8 9" key="1">
    <citation type="submission" date="2006-11" db="EMBL/GenBank/DDBJ databases">
        <authorList>
            <consortium name="Laboratoire de Microbiologie (Universite Bourgogne)"/>
            <consortium name="GENOME Express"/>
            <consortium name="UMR Oenologie Ampelologie (Universite Bordeaux 2)"/>
            <person name="Guzzo J."/>
        </authorList>
    </citation>
    <scope>NUCLEOTIDE SEQUENCE [LARGE SCALE GENOMIC DNA]</scope>
    <source>
        <strain evidence="8 9">ATCC BAA-1163</strain>
    </source>
</reference>
<dbReference type="SUPFAM" id="SSF51735">
    <property type="entry name" value="NAD(P)-binding Rossmann-fold domains"/>
    <property type="match status" value="1"/>
</dbReference>
<evidence type="ECO:0000259" key="7">
    <source>
        <dbReference type="SMART" id="SM00829"/>
    </source>
</evidence>
<evidence type="ECO:0000256" key="6">
    <source>
        <dbReference type="RuleBase" id="RU361277"/>
    </source>
</evidence>
<evidence type="ECO:0000256" key="5">
    <source>
        <dbReference type="ARBA" id="ARBA00023002"/>
    </source>
</evidence>
<dbReference type="SMART" id="SM00829">
    <property type="entry name" value="PKS_ER"/>
    <property type="match status" value="1"/>
</dbReference>
<comment type="similarity">
    <text evidence="2 6">Belongs to the zinc-containing alcohol dehydrogenase family.</text>
</comment>
<dbReference type="AlphaFoldDB" id="A0NKD6"/>
<protein>
    <submittedName>
        <fullName evidence="8">Zc-binding dehydrogenase</fullName>
    </submittedName>
</protein>
<dbReference type="InterPro" id="IPR020843">
    <property type="entry name" value="ER"/>
</dbReference>
<evidence type="ECO:0000313" key="8">
    <source>
        <dbReference type="EMBL" id="EAV38989.1"/>
    </source>
</evidence>
<accession>A0NKD6</accession>
<comment type="caution">
    <text evidence="8">The sequence shown here is derived from an EMBL/GenBank/DDBJ whole genome shotgun (WGS) entry which is preliminary data.</text>
</comment>
<evidence type="ECO:0000256" key="3">
    <source>
        <dbReference type="ARBA" id="ARBA00022723"/>
    </source>
</evidence>
<evidence type="ECO:0000256" key="2">
    <source>
        <dbReference type="ARBA" id="ARBA00008072"/>
    </source>
</evidence>
<proteinExistence type="inferred from homology"/>
<dbReference type="HOGENOM" id="CLU_026673_11_0_9"/>
<dbReference type="GO" id="GO:0034079">
    <property type="term" value="P:butanediol biosynthetic process"/>
    <property type="evidence" value="ECO:0007669"/>
    <property type="project" value="TreeGrafter"/>
</dbReference>
<dbReference type="GO" id="GO:0005737">
    <property type="term" value="C:cytoplasm"/>
    <property type="evidence" value="ECO:0007669"/>
    <property type="project" value="TreeGrafter"/>
</dbReference>
<dbReference type="Pfam" id="PF00107">
    <property type="entry name" value="ADH_zinc_N"/>
    <property type="match status" value="1"/>
</dbReference>
<keyword evidence="5" id="KW-0560">Oxidoreductase</keyword>
<dbReference type="InterPro" id="IPR002328">
    <property type="entry name" value="ADH_Zn_CS"/>
</dbReference>
<evidence type="ECO:0000313" key="9">
    <source>
        <dbReference type="Proteomes" id="UP000003346"/>
    </source>
</evidence>
<dbReference type="GO" id="GO:0008270">
    <property type="term" value="F:zinc ion binding"/>
    <property type="evidence" value="ECO:0007669"/>
    <property type="project" value="InterPro"/>
</dbReference>
<dbReference type="Proteomes" id="UP000003346">
    <property type="component" value="Unassembled WGS sequence"/>
</dbReference>
<dbReference type="PANTHER" id="PTHR43161:SF23">
    <property type="entry name" value="(R,R)-BUTANEDIOL DEHYDROGENASE-RELATED"/>
    <property type="match status" value="1"/>
</dbReference>
<dbReference type="PROSITE" id="PS00059">
    <property type="entry name" value="ADH_ZINC"/>
    <property type="match status" value="1"/>
</dbReference>
<dbReference type="InterPro" id="IPR013149">
    <property type="entry name" value="ADH-like_C"/>
</dbReference>
<name>A0NKD6_OENOE</name>
<dbReference type="GO" id="GO:0000721">
    <property type="term" value="F:(R,R)-butanediol dehydrogenase activity"/>
    <property type="evidence" value="ECO:0007669"/>
    <property type="project" value="TreeGrafter"/>
</dbReference>
<dbReference type="Gene3D" id="3.40.50.720">
    <property type="entry name" value="NAD(P)-binding Rossmann-like Domain"/>
    <property type="match status" value="1"/>
</dbReference>
<dbReference type="SUPFAM" id="SSF50129">
    <property type="entry name" value="GroES-like"/>
    <property type="match status" value="1"/>
</dbReference>
<gene>
    <name evidence="8" type="ORF">OENOO_63019</name>
</gene>
<dbReference type="Pfam" id="PF08240">
    <property type="entry name" value="ADH_N"/>
    <property type="match status" value="1"/>
</dbReference>
<dbReference type="EMBL" id="AAUV01000058">
    <property type="protein sequence ID" value="EAV38989.1"/>
    <property type="molecule type" value="Genomic_DNA"/>
</dbReference>